<accession>A0A9X1HWU6</accession>
<dbReference type="EMBL" id="JAIXNE010000005">
    <property type="protein sequence ID" value="MCA6077939.1"/>
    <property type="molecule type" value="Genomic_DNA"/>
</dbReference>
<organism evidence="2 3">
    <name type="scientific">Fulvivirga sedimenti</name>
    <dbReference type="NCBI Taxonomy" id="2879465"/>
    <lineage>
        <taxon>Bacteria</taxon>
        <taxon>Pseudomonadati</taxon>
        <taxon>Bacteroidota</taxon>
        <taxon>Cytophagia</taxon>
        <taxon>Cytophagales</taxon>
        <taxon>Fulvivirgaceae</taxon>
        <taxon>Fulvivirga</taxon>
    </lineage>
</organism>
<dbReference type="PANTHER" id="PTHR43792:SF13">
    <property type="entry name" value="ACETYLTRANSFERASE"/>
    <property type="match status" value="1"/>
</dbReference>
<dbReference type="AlphaFoldDB" id="A0A9X1HWU6"/>
<comment type="caution">
    <text evidence="2">The sequence shown here is derived from an EMBL/GenBank/DDBJ whole genome shotgun (WGS) entry which is preliminary data.</text>
</comment>
<evidence type="ECO:0000313" key="2">
    <source>
        <dbReference type="EMBL" id="MCA6077939.1"/>
    </source>
</evidence>
<feature type="domain" description="N-acetyltransferase" evidence="1">
    <location>
        <begin position="9"/>
        <end position="176"/>
    </location>
</feature>
<dbReference type="Gene3D" id="3.40.630.30">
    <property type="match status" value="1"/>
</dbReference>
<dbReference type="InterPro" id="IPR016181">
    <property type="entry name" value="Acyl_CoA_acyltransferase"/>
</dbReference>
<dbReference type="GO" id="GO:0016747">
    <property type="term" value="F:acyltransferase activity, transferring groups other than amino-acyl groups"/>
    <property type="evidence" value="ECO:0007669"/>
    <property type="project" value="InterPro"/>
</dbReference>
<dbReference type="Proteomes" id="UP001139409">
    <property type="component" value="Unassembled WGS sequence"/>
</dbReference>
<sequence length="176" mass="20183">MKQLVTQRLRIIPLTKDQLLLLEKQDRSEVLKQLGLSDTDLKISAGESFRKELDNAYPHICRMIDRNPEYFEFCTHWWMILQNTCVGGIGFAGPPDEQGVVMIGYYIDKRYENLGFATEGLGAMTDFAFQNNQVRSIIADTLPDGLASQRVLIKTGFRNMGRAEEGIRFRLDRSFK</sequence>
<dbReference type="Pfam" id="PF13302">
    <property type="entry name" value="Acetyltransf_3"/>
    <property type="match status" value="1"/>
</dbReference>
<keyword evidence="3" id="KW-1185">Reference proteome</keyword>
<proteinExistence type="predicted"/>
<protein>
    <submittedName>
        <fullName evidence="2">GNAT family N-acetyltransferase</fullName>
    </submittedName>
</protein>
<dbReference type="PROSITE" id="PS51186">
    <property type="entry name" value="GNAT"/>
    <property type="match status" value="1"/>
</dbReference>
<evidence type="ECO:0000259" key="1">
    <source>
        <dbReference type="PROSITE" id="PS51186"/>
    </source>
</evidence>
<name>A0A9X1HWU6_9BACT</name>
<dbReference type="PANTHER" id="PTHR43792">
    <property type="entry name" value="GNAT FAMILY, PUTATIVE (AFU_ORTHOLOGUE AFUA_3G00765)-RELATED-RELATED"/>
    <property type="match status" value="1"/>
</dbReference>
<gene>
    <name evidence="2" type="ORF">LDX50_23890</name>
</gene>
<dbReference type="SUPFAM" id="SSF55729">
    <property type="entry name" value="Acyl-CoA N-acyltransferases (Nat)"/>
    <property type="match status" value="1"/>
</dbReference>
<dbReference type="InterPro" id="IPR051531">
    <property type="entry name" value="N-acetyltransferase"/>
</dbReference>
<dbReference type="RefSeq" id="WP_225698802.1">
    <property type="nucleotide sequence ID" value="NZ_JAIXNE010000005.1"/>
</dbReference>
<dbReference type="InterPro" id="IPR000182">
    <property type="entry name" value="GNAT_dom"/>
</dbReference>
<evidence type="ECO:0000313" key="3">
    <source>
        <dbReference type="Proteomes" id="UP001139409"/>
    </source>
</evidence>
<reference evidence="2" key="1">
    <citation type="submission" date="2021-09" db="EMBL/GenBank/DDBJ databases">
        <title>Fulvivirga sp. isolated from coastal sediment.</title>
        <authorList>
            <person name="Yu H."/>
        </authorList>
    </citation>
    <scope>NUCLEOTIDE SEQUENCE</scope>
    <source>
        <strain evidence="2">1062</strain>
    </source>
</reference>